<organism evidence="8 9">
    <name type="scientific">Trueperella bialowiezensis</name>
    <dbReference type="NCBI Taxonomy" id="312285"/>
    <lineage>
        <taxon>Bacteria</taxon>
        <taxon>Bacillati</taxon>
        <taxon>Actinomycetota</taxon>
        <taxon>Actinomycetes</taxon>
        <taxon>Actinomycetales</taxon>
        <taxon>Actinomycetaceae</taxon>
        <taxon>Trueperella</taxon>
    </lineage>
</organism>
<evidence type="ECO:0000313" key="8">
    <source>
        <dbReference type="EMBL" id="VEI12463.1"/>
    </source>
</evidence>
<gene>
    <name evidence="8" type="primary">mmpL8</name>
    <name evidence="8" type="ORF">NCTC13354_00142</name>
</gene>
<comment type="subcellular location">
    <subcellularLocation>
        <location evidence="1">Cell membrane</location>
        <topology evidence="1">Multi-pass membrane protein</topology>
    </subcellularLocation>
</comment>
<evidence type="ECO:0000256" key="4">
    <source>
        <dbReference type="ARBA" id="ARBA00022989"/>
    </source>
</evidence>
<evidence type="ECO:0000313" key="9">
    <source>
        <dbReference type="Proteomes" id="UP000269542"/>
    </source>
</evidence>
<accession>A0A448PBZ1</accession>
<dbReference type="GO" id="GO:0005886">
    <property type="term" value="C:plasma membrane"/>
    <property type="evidence" value="ECO:0007669"/>
    <property type="project" value="UniProtKB-SubCell"/>
</dbReference>
<dbReference type="OrthoDB" id="7051771at2"/>
<dbReference type="InterPro" id="IPR000731">
    <property type="entry name" value="SSD"/>
</dbReference>
<name>A0A448PBZ1_9ACTO</name>
<dbReference type="PANTHER" id="PTHR33406">
    <property type="entry name" value="MEMBRANE PROTEIN MJ1562-RELATED"/>
    <property type="match status" value="1"/>
</dbReference>
<feature type="transmembrane region" description="Helical" evidence="6">
    <location>
        <begin position="266"/>
        <end position="286"/>
    </location>
</feature>
<dbReference type="PROSITE" id="PS50156">
    <property type="entry name" value="SSD"/>
    <property type="match status" value="1"/>
</dbReference>
<feature type="transmembrane region" description="Helical" evidence="6">
    <location>
        <begin position="658"/>
        <end position="678"/>
    </location>
</feature>
<dbReference type="SUPFAM" id="SSF82866">
    <property type="entry name" value="Multidrug efflux transporter AcrB transmembrane domain"/>
    <property type="match status" value="2"/>
</dbReference>
<evidence type="ECO:0000256" key="1">
    <source>
        <dbReference type="ARBA" id="ARBA00004651"/>
    </source>
</evidence>
<dbReference type="AlphaFoldDB" id="A0A448PBZ1"/>
<feature type="transmembrane region" description="Helical" evidence="6">
    <location>
        <begin position="455"/>
        <end position="472"/>
    </location>
</feature>
<keyword evidence="2" id="KW-1003">Cell membrane</keyword>
<keyword evidence="9" id="KW-1185">Reference proteome</keyword>
<dbReference type="Gene3D" id="1.20.1640.10">
    <property type="entry name" value="Multidrug efflux transporter AcrB transmembrane domain"/>
    <property type="match status" value="2"/>
</dbReference>
<evidence type="ECO:0000256" key="2">
    <source>
        <dbReference type="ARBA" id="ARBA00022475"/>
    </source>
</evidence>
<evidence type="ECO:0000256" key="6">
    <source>
        <dbReference type="SAM" id="Phobius"/>
    </source>
</evidence>
<protein>
    <submittedName>
        <fullName evidence="8">Membrane transport protein mmpL8</fullName>
    </submittedName>
</protein>
<keyword evidence="4 6" id="KW-1133">Transmembrane helix</keyword>
<sequence>MFDWLGHAIARRPKLFVVGWVILLVLGGSATVWGFGEGNLFTRMHSSESMVPGSESDTVLEKTSTESSPDSAVIVVSGVTSDAVEEEVGALRERLEAIPAVSEVVDPLAIDAEVAAAAEQAISTAVEQALEANQAELSQMPEQMRAGAIEQIEAQAREAAQAELAGADNPADAFRSGNGFVIAVNVSGEDTGATEHILAAADDFEADIQQISPDAQANVSSTTVFRDLILDLVKTDLIRGEAIGLPIALFLLVIVFGGLLAAGLPLIGALTSIAIGTGLLWALTFVTNVDTFILNIISIIGLALSIDYGLLIVSRYREEVANELDKRKLPTDGTKLPSDVGTLVDDAVATTVATAGRTVSFSALTIAFSIAGLLIMEAPMLKMIGLGGVIVTVLAVATAVTLVPALIKLAGHRLVVPSWLSRRKGFGKLVEKVGDSASDEGVFSKLAKWVHARPIPILIVVGAVLLLMAVPIRDLNMRQNFVEYVPADSDAAAAYEQMQDYPAFATPSGTIVAEVEPEQTADLVSYVGGLEGVEWVSQPEAINDGETKIDFYVTAEDQVGDEVTDVVHTIRDHDPGYPMYVGGAAALQSDFNQSVIDGAPAAAVIVVLAVLILLFLMTGSIMAPLKALLINMFSLVAGMGATVFVFENGLFGLPQTNGLETFVVAAAVAFGFGLAMDYEVFLLARIKEYWDAGEDNDTAVEKGLQRSGRIITSAAAIIIAVFIGFVFGDMLAIKQVGVALALIVAIDATLVRMLLVPSTMTLLGKWNWWAPKPLKRIYEKFKIIH</sequence>
<feature type="transmembrane region" description="Helical" evidence="6">
    <location>
        <begin position="710"/>
        <end position="727"/>
    </location>
</feature>
<feature type="domain" description="SSD" evidence="7">
    <location>
        <begin position="266"/>
        <end position="409"/>
    </location>
</feature>
<feature type="transmembrane region" description="Helical" evidence="6">
    <location>
        <begin position="598"/>
        <end position="616"/>
    </location>
</feature>
<proteinExistence type="predicted"/>
<evidence type="ECO:0000259" key="7">
    <source>
        <dbReference type="PROSITE" id="PS50156"/>
    </source>
</evidence>
<keyword evidence="3 6" id="KW-0812">Transmembrane</keyword>
<dbReference type="KEGG" id="tbw:NCTC13354_00142"/>
<feature type="transmembrane region" description="Helical" evidence="6">
    <location>
        <begin position="292"/>
        <end position="313"/>
    </location>
</feature>
<keyword evidence="5 6" id="KW-0472">Membrane</keyword>
<reference evidence="8 9" key="1">
    <citation type="submission" date="2018-12" db="EMBL/GenBank/DDBJ databases">
        <authorList>
            <consortium name="Pathogen Informatics"/>
        </authorList>
    </citation>
    <scope>NUCLEOTIDE SEQUENCE [LARGE SCALE GENOMIC DNA]</scope>
    <source>
        <strain evidence="8 9">NCTC13354</strain>
    </source>
</reference>
<dbReference type="Proteomes" id="UP000269542">
    <property type="component" value="Chromosome"/>
</dbReference>
<dbReference type="PANTHER" id="PTHR33406:SF13">
    <property type="entry name" value="MEMBRANE PROTEIN YDFJ"/>
    <property type="match status" value="1"/>
</dbReference>
<evidence type="ECO:0000256" key="3">
    <source>
        <dbReference type="ARBA" id="ARBA00022692"/>
    </source>
</evidence>
<dbReference type="InterPro" id="IPR004869">
    <property type="entry name" value="MMPL_dom"/>
</dbReference>
<dbReference type="Pfam" id="PF03176">
    <property type="entry name" value="MMPL"/>
    <property type="match status" value="2"/>
</dbReference>
<feature type="transmembrane region" description="Helical" evidence="6">
    <location>
        <begin position="243"/>
        <end position="261"/>
    </location>
</feature>
<feature type="transmembrane region" description="Helical" evidence="6">
    <location>
        <begin position="384"/>
        <end position="407"/>
    </location>
</feature>
<dbReference type="RefSeq" id="WP_126415667.1">
    <property type="nucleotide sequence ID" value="NZ_LR134476.1"/>
</dbReference>
<feature type="transmembrane region" description="Helical" evidence="6">
    <location>
        <begin position="359"/>
        <end position="378"/>
    </location>
</feature>
<feature type="transmembrane region" description="Helical" evidence="6">
    <location>
        <begin position="628"/>
        <end position="646"/>
    </location>
</feature>
<dbReference type="InterPro" id="IPR050545">
    <property type="entry name" value="Mycobact_MmpL"/>
</dbReference>
<evidence type="ECO:0000256" key="5">
    <source>
        <dbReference type="ARBA" id="ARBA00023136"/>
    </source>
</evidence>
<feature type="transmembrane region" description="Helical" evidence="6">
    <location>
        <begin position="733"/>
        <end position="755"/>
    </location>
</feature>
<dbReference type="EMBL" id="LR134476">
    <property type="protein sequence ID" value="VEI12463.1"/>
    <property type="molecule type" value="Genomic_DNA"/>
</dbReference>